<evidence type="ECO:0000256" key="1">
    <source>
        <dbReference type="ARBA" id="ARBA00004141"/>
    </source>
</evidence>
<dbReference type="PANTHER" id="PTHR11003">
    <property type="entry name" value="POTASSIUM CHANNEL, SUBFAMILY K"/>
    <property type="match status" value="1"/>
</dbReference>
<evidence type="ECO:0000259" key="11">
    <source>
        <dbReference type="Pfam" id="PF07885"/>
    </source>
</evidence>
<dbReference type="Pfam" id="PF07885">
    <property type="entry name" value="Ion_trans_2"/>
    <property type="match status" value="2"/>
</dbReference>
<feature type="region of interest" description="Disordered" evidence="9">
    <location>
        <begin position="413"/>
        <end position="435"/>
    </location>
</feature>
<comment type="subcellular location">
    <subcellularLocation>
        <location evidence="1">Membrane</location>
        <topology evidence="1">Multi-pass membrane protein</topology>
    </subcellularLocation>
</comment>
<evidence type="ECO:0000256" key="10">
    <source>
        <dbReference type="SAM" id="Phobius"/>
    </source>
</evidence>
<reference evidence="12" key="1">
    <citation type="submission" date="2022-01" db="EMBL/GenBank/DDBJ databases">
        <authorList>
            <person name="King R."/>
        </authorList>
    </citation>
    <scope>NUCLEOTIDE SEQUENCE</scope>
</reference>
<dbReference type="GO" id="GO:0005886">
    <property type="term" value="C:plasma membrane"/>
    <property type="evidence" value="ECO:0007669"/>
    <property type="project" value="TreeGrafter"/>
</dbReference>
<keyword evidence="3 8" id="KW-0812">Transmembrane</keyword>
<evidence type="ECO:0000256" key="2">
    <source>
        <dbReference type="ARBA" id="ARBA00022448"/>
    </source>
</evidence>
<feature type="transmembrane region" description="Helical" evidence="10">
    <location>
        <begin position="233"/>
        <end position="259"/>
    </location>
</feature>
<proteinExistence type="inferred from homology"/>
<feature type="domain" description="Potassium channel" evidence="11">
    <location>
        <begin position="79"/>
        <end position="144"/>
    </location>
</feature>
<dbReference type="OrthoDB" id="297496at2759"/>
<feature type="domain" description="Potassium channel" evidence="11">
    <location>
        <begin position="182"/>
        <end position="261"/>
    </location>
</feature>
<evidence type="ECO:0000256" key="5">
    <source>
        <dbReference type="ARBA" id="ARBA00023065"/>
    </source>
</evidence>
<dbReference type="InterPro" id="IPR013099">
    <property type="entry name" value="K_chnl_dom"/>
</dbReference>
<evidence type="ECO:0000256" key="3">
    <source>
        <dbReference type="ARBA" id="ARBA00022692"/>
    </source>
</evidence>
<feature type="transmembrane region" description="Helical" evidence="10">
    <location>
        <begin position="165"/>
        <end position="187"/>
    </location>
</feature>
<dbReference type="GO" id="GO:0030322">
    <property type="term" value="P:stabilization of membrane potential"/>
    <property type="evidence" value="ECO:0007669"/>
    <property type="project" value="TreeGrafter"/>
</dbReference>
<keyword evidence="7 8" id="KW-0407">Ion channel</keyword>
<evidence type="ECO:0000313" key="12">
    <source>
        <dbReference type="EMBL" id="CAH1159851.1"/>
    </source>
</evidence>
<evidence type="ECO:0000313" key="13">
    <source>
        <dbReference type="Proteomes" id="UP001153737"/>
    </source>
</evidence>
<comment type="similarity">
    <text evidence="8">Belongs to the two pore domain potassium channel (TC 1.A.1.8) family.</text>
</comment>
<dbReference type="PRINTS" id="PR01333">
    <property type="entry name" value="2POREKCHANEL"/>
</dbReference>
<keyword evidence="6 10" id="KW-0472">Membrane</keyword>
<keyword evidence="2 8" id="KW-0813">Transport</keyword>
<feature type="transmembrane region" description="Helical" evidence="10">
    <location>
        <begin position="90"/>
        <end position="108"/>
    </location>
</feature>
<feature type="transmembrane region" description="Helical" evidence="10">
    <location>
        <begin position="120"/>
        <end position="144"/>
    </location>
</feature>
<evidence type="ECO:0000256" key="9">
    <source>
        <dbReference type="SAM" id="MobiDB-lite"/>
    </source>
</evidence>
<evidence type="ECO:0000256" key="7">
    <source>
        <dbReference type="ARBA" id="ARBA00023303"/>
    </source>
</evidence>
<feature type="transmembrane region" description="Helical" evidence="10">
    <location>
        <begin position="202"/>
        <end position="221"/>
    </location>
</feature>
<keyword evidence="5 8" id="KW-0406">Ion transport</keyword>
<keyword evidence="4 10" id="KW-1133">Transmembrane helix</keyword>
<reference evidence="12" key="2">
    <citation type="submission" date="2022-10" db="EMBL/GenBank/DDBJ databases">
        <authorList>
            <consortium name="ENA_rothamsted_submissions"/>
            <consortium name="culmorum"/>
            <person name="King R."/>
        </authorList>
    </citation>
    <scope>NUCLEOTIDE SEQUENCE</scope>
</reference>
<protein>
    <recommendedName>
        <fullName evidence="11">Potassium channel domain-containing protein</fullName>
    </recommendedName>
</protein>
<gene>
    <name evidence="12" type="ORF">PHAECO_LOCUS7623</name>
</gene>
<name>A0A9P0DTM0_PHACE</name>
<dbReference type="Gene3D" id="1.10.287.70">
    <property type="match status" value="1"/>
</dbReference>
<dbReference type="EMBL" id="OU896709">
    <property type="protein sequence ID" value="CAH1159851.1"/>
    <property type="molecule type" value="Genomic_DNA"/>
</dbReference>
<accession>A0A9P0DTM0</accession>
<dbReference type="SUPFAM" id="SSF81324">
    <property type="entry name" value="Voltage-gated potassium channels"/>
    <property type="match status" value="2"/>
</dbReference>
<evidence type="ECO:0000256" key="8">
    <source>
        <dbReference type="RuleBase" id="RU003857"/>
    </source>
</evidence>
<dbReference type="InterPro" id="IPR003280">
    <property type="entry name" value="2pore_dom_K_chnl"/>
</dbReference>
<dbReference type="GO" id="GO:0022841">
    <property type="term" value="F:potassium ion leak channel activity"/>
    <property type="evidence" value="ECO:0007669"/>
    <property type="project" value="TreeGrafter"/>
</dbReference>
<sequence>MMSKKQWFVLLCLFILYLLLGASIFFYIESQEEIRRSISEAKERLIIEDLLKTHYRGPNESVHYIFNRLTEYCGKPVSYNMGMEPHDFKWDFYHSLFFVITVVSTIGYGNLAPTTMFTRIFMIFYGLVGIPMNGIVMLTMGEYFGKSFKKLYKRWKNLHIEKSSAKLGLIGQIILYAVPGLTFFIFLPSTIISFFEGWNYDVSVYFAFVTLTTIGFGDYVSGFNNHRDFSPSIILCYQIFLLVWVIGGLGYLVMVIGFITQGMRSRKIVKLEKIFTRTNQKIRSEIRTILHEFLFMRVKPVYKGEFEYVPHILDRSQSCPDLTLWRNKNSPSLARKRAMSECYKYNVLERVQSDTELDKIDIERTFRPSDAFMKQKDLILKVVDALSSVSTLNREPEGGIHGFSDSEILASEQYSSPPTARPQRRRALSDIKPPPPVYLHDNTVNTWYGEDANTAFKAFNKSRVLRITPLVKKGEDKPQTFFQRFQWITNRIKKDDKEPDIEKQTADDAEKRRTSIFSTGVDIRRQSIRNEQVLEQTSIADFIRAISAIASPEDIATPKRKIGIACLTPPQYSPRMKRLGSRFVDRRTSLAPLSISRPAPRRFSLRPVEENTLSSSLAPTEAQNFVKIAETGRRFSVRPANIANMGTYVNSPVMNQVNRRKRKDSESDR</sequence>
<dbReference type="AlphaFoldDB" id="A0A9P0DTM0"/>
<evidence type="ECO:0000256" key="4">
    <source>
        <dbReference type="ARBA" id="ARBA00022989"/>
    </source>
</evidence>
<evidence type="ECO:0000256" key="6">
    <source>
        <dbReference type="ARBA" id="ARBA00023136"/>
    </source>
</evidence>
<keyword evidence="13" id="KW-1185">Reference proteome</keyword>
<feature type="transmembrane region" description="Helical" evidence="10">
    <location>
        <begin position="6"/>
        <end position="28"/>
    </location>
</feature>
<dbReference type="PANTHER" id="PTHR11003:SF352">
    <property type="entry name" value="BCDNA.GH04802-RELATED"/>
    <property type="match status" value="1"/>
</dbReference>
<organism evidence="12 13">
    <name type="scientific">Phaedon cochleariae</name>
    <name type="common">Mustard beetle</name>
    <dbReference type="NCBI Taxonomy" id="80249"/>
    <lineage>
        <taxon>Eukaryota</taxon>
        <taxon>Metazoa</taxon>
        <taxon>Ecdysozoa</taxon>
        <taxon>Arthropoda</taxon>
        <taxon>Hexapoda</taxon>
        <taxon>Insecta</taxon>
        <taxon>Pterygota</taxon>
        <taxon>Neoptera</taxon>
        <taxon>Endopterygota</taxon>
        <taxon>Coleoptera</taxon>
        <taxon>Polyphaga</taxon>
        <taxon>Cucujiformia</taxon>
        <taxon>Chrysomeloidea</taxon>
        <taxon>Chrysomelidae</taxon>
        <taxon>Chrysomelinae</taxon>
        <taxon>Chrysomelini</taxon>
        <taxon>Phaedon</taxon>
    </lineage>
</organism>
<dbReference type="Proteomes" id="UP001153737">
    <property type="component" value="Chromosome 3"/>
</dbReference>
<dbReference type="GO" id="GO:0015271">
    <property type="term" value="F:outward rectifier potassium channel activity"/>
    <property type="evidence" value="ECO:0007669"/>
    <property type="project" value="TreeGrafter"/>
</dbReference>